<dbReference type="Pfam" id="PF18731">
    <property type="entry name" value="HEPN_Swt1"/>
    <property type="match status" value="1"/>
</dbReference>
<sequence length="556" mass="60791">MALTNRERVGRAVEHLGPALDAFITRVLAGELQGDGSWVDVARIADNAGVGKEYSATDPQLSLRFIANNLPAKARRGWYPFTDYLNRTQQSYVAELIQTRNDFAHNKPFENEDAQRALDTAERLLRAVGAPDAAEAVRKEKVELAKVANDRFDRAAARTSSHVLVASDALPAWREVITPHRDVIEGKFHAAEFAADLYTVYLGTAEGEYGDPAQFFARTFLTAGLRKLLSDSARRLSGDRNAPPVVNLQTNFGGGKTHSMLALWHLASGTPVTAYPDEVQSIVATAVAEAGRDTLPRSIQRVALVGNQLQAAQADPKRDGTVVNTLWGELAHQLGGAEAYALVADADRSGTNPGAALRELLALYSPAIILIDEWVAYARQLVTAKSLPGGSFDTQFTFAQTLTEAANATPGVQLVVSLPTSERSGDATNAEEVGGEYGAEALNRLKNIVGRTADQWRPASSEESFEIVRRRLFEPADATTLSAIGAIAKTTVDYYRKYNGDFPSDTTDPDYADRIRRSYPIHPELFDRLYSDWSTLDRFQRTRGVLRLMNAIVGRL</sequence>
<accession>A0ABP8K3Q3</accession>
<evidence type="ECO:0000313" key="3">
    <source>
        <dbReference type="Proteomes" id="UP001500635"/>
    </source>
</evidence>
<dbReference type="InterPro" id="IPR007555">
    <property type="entry name" value="DUF499"/>
</dbReference>
<keyword evidence="3" id="KW-1185">Reference proteome</keyword>
<evidence type="ECO:0000259" key="1">
    <source>
        <dbReference type="Pfam" id="PF18731"/>
    </source>
</evidence>
<reference evidence="3" key="1">
    <citation type="journal article" date="2019" name="Int. J. Syst. Evol. Microbiol.">
        <title>The Global Catalogue of Microorganisms (GCM) 10K type strain sequencing project: providing services to taxonomists for standard genome sequencing and annotation.</title>
        <authorList>
            <consortium name="The Broad Institute Genomics Platform"/>
            <consortium name="The Broad Institute Genome Sequencing Center for Infectious Disease"/>
            <person name="Wu L."/>
            <person name="Ma J."/>
        </authorList>
    </citation>
    <scope>NUCLEOTIDE SEQUENCE [LARGE SCALE GENOMIC DNA]</scope>
    <source>
        <strain evidence="3">JCM 17688</strain>
    </source>
</reference>
<dbReference type="Pfam" id="PF04465">
    <property type="entry name" value="DUF499"/>
    <property type="match status" value="1"/>
</dbReference>
<protein>
    <recommendedName>
        <fullName evidence="1">Swt1-like HEPN domain-containing protein</fullName>
    </recommendedName>
</protein>
<gene>
    <name evidence="2" type="ORF">GCM10023147_38250</name>
</gene>
<feature type="domain" description="Swt1-like HEPN" evidence="1">
    <location>
        <begin position="11"/>
        <end position="129"/>
    </location>
</feature>
<organism evidence="2 3">
    <name type="scientific">Tsukamurella soli</name>
    <dbReference type="NCBI Taxonomy" id="644556"/>
    <lineage>
        <taxon>Bacteria</taxon>
        <taxon>Bacillati</taxon>
        <taxon>Actinomycetota</taxon>
        <taxon>Actinomycetes</taxon>
        <taxon>Mycobacteriales</taxon>
        <taxon>Tsukamurellaceae</taxon>
        <taxon>Tsukamurella</taxon>
    </lineage>
</organism>
<evidence type="ECO:0000313" key="2">
    <source>
        <dbReference type="EMBL" id="GAA4400047.1"/>
    </source>
</evidence>
<proteinExistence type="predicted"/>
<comment type="caution">
    <text evidence="2">The sequence shown here is derived from an EMBL/GenBank/DDBJ whole genome shotgun (WGS) entry which is preliminary data.</text>
</comment>
<dbReference type="Proteomes" id="UP001500635">
    <property type="component" value="Unassembled WGS sequence"/>
</dbReference>
<dbReference type="EMBL" id="BAABFR010000076">
    <property type="protein sequence ID" value="GAA4400047.1"/>
    <property type="molecule type" value="Genomic_DNA"/>
</dbReference>
<name>A0ABP8K3Q3_9ACTN</name>
<dbReference type="InterPro" id="IPR041650">
    <property type="entry name" value="HEPN_Swt1"/>
</dbReference>
<dbReference type="RefSeq" id="WP_344998993.1">
    <property type="nucleotide sequence ID" value="NZ_BAABFR010000076.1"/>
</dbReference>